<feature type="region of interest" description="Disordered" evidence="1">
    <location>
        <begin position="131"/>
        <end position="192"/>
    </location>
</feature>
<dbReference type="SUPFAM" id="SSF54593">
    <property type="entry name" value="Glyoxalase/Bleomycin resistance protein/Dihydroxybiphenyl dioxygenase"/>
    <property type="match status" value="1"/>
</dbReference>
<feature type="compositionally biased region" description="Low complexity" evidence="1">
    <location>
        <begin position="157"/>
        <end position="182"/>
    </location>
</feature>
<gene>
    <name evidence="3" type="ORF">SVIO_043180</name>
</gene>
<feature type="region of interest" description="Disordered" evidence="1">
    <location>
        <begin position="91"/>
        <end position="113"/>
    </location>
</feature>
<proteinExistence type="predicted"/>
<comment type="caution">
    <text evidence="3">The sequence shown here is derived from an EMBL/GenBank/DDBJ whole genome shotgun (WGS) entry which is preliminary data.</text>
</comment>
<dbReference type="Proteomes" id="UP000301309">
    <property type="component" value="Unassembled WGS sequence"/>
</dbReference>
<evidence type="ECO:0000259" key="2">
    <source>
        <dbReference type="Pfam" id="PF22658"/>
    </source>
</evidence>
<protein>
    <recommendedName>
        <fullName evidence="2">YycE-like N-terminal domain-containing protein</fullName>
    </recommendedName>
</protein>
<dbReference type="Gene3D" id="3.10.180.10">
    <property type="entry name" value="2,3-Dihydroxybiphenyl 1,2-Dioxygenase, domain 1"/>
    <property type="match status" value="1"/>
</dbReference>
<evidence type="ECO:0000313" key="3">
    <source>
        <dbReference type="EMBL" id="GDY53695.1"/>
    </source>
</evidence>
<dbReference type="AlphaFoldDB" id="A0A4D4KXM6"/>
<dbReference type="Pfam" id="PF22658">
    <property type="entry name" value="YycE-like_N"/>
    <property type="match status" value="1"/>
</dbReference>
<sequence>MPADGQSHIRIARPSRDLAAAERFWCTGLGLSVVYRVEAGEHDLLMVGWPDASWHLELVYEAAHPVEPRPTEEDLLVIYLDEPVPRSWWTASPSTAAPASPPPIRTGTNGASPSRTRTATAWCCAAAPGRIPEPTAGGYPTDLDACGGLLPSPPSPELGLRPRPRTRTPGSRGEASAAWSAGRPRRRGAAPG</sequence>
<evidence type="ECO:0000256" key="1">
    <source>
        <dbReference type="SAM" id="MobiDB-lite"/>
    </source>
</evidence>
<name>A0A4D4KXM6_STRVO</name>
<accession>A0A4D4KXM6</accession>
<evidence type="ECO:0000313" key="4">
    <source>
        <dbReference type="Proteomes" id="UP000301309"/>
    </source>
</evidence>
<dbReference type="EMBL" id="BJHW01000001">
    <property type="protein sequence ID" value="GDY53695.1"/>
    <property type="molecule type" value="Genomic_DNA"/>
</dbReference>
<keyword evidence="4" id="KW-1185">Reference proteome</keyword>
<dbReference type="InterPro" id="IPR029068">
    <property type="entry name" value="Glyas_Bleomycin-R_OHBP_Dase"/>
</dbReference>
<dbReference type="InterPro" id="IPR058998">
    <property type="entry name" value="YycE-like_N"/>
</dbReference>
<organism evidence="3 4">
    <name type="scientific">Streptomyces violaceusniger</name>
    <dbReference type="NCBI Taxonomy" id="68280"/>
    <lineage>
        <taxon>Bacteria</taxon>
        <taxon>Bacillati</taxon>
        <taxon>Actinomycetota</taxon>
        <taxon>Actinomycetes</taxon>
        <taxon>Kitasatosporales</taxon>
        <taxon>Streptomycetaceae</taxon>
        <taxon>Streptomyces</taxon>
        <taxon>Streptomyces violaceusniger group</taxon>
    </lineage>
</organism>
<feature type="domain" description="YycE-like N-terminal" evidence="2">
    <location>
        <begin position="9"/>
        <end position="58"/>
    </location>
</feature>
<feature type="compositionally biased region" description="Basic residues" evidence="1">
    <location>
        <begin position="183"/>
        <end position="192"/>
    </location>
</feature>
<reference evidence="3 4" key="1">
    <citation type="journal article" date="2020" name="Int. J. Syst. Evol. Microbiol.">
        <title>Reclassification of Streptomyces castelarensis and Streptomyces sporoclivatus as later heterotypic synonyms of Streptomyces antimycoticus.</title>
        <authorList>
            <person name="Komaki H."/>
            <person name="Tamura T."/>
        </authorList>
    </citation>
    <scope>NUCLEOTIDE SEQUENCE [LARGE SCALE GENOMIC DNA]</scope>
    <source>
        <strain evidence="3 4">NBRC 13459</strain>
    </source>
</reference>